<dbReference type="RefSeq" id="WP_279695967.1">
    <property type="nucleotide sequence ID" value="NZ_JAOEEO010000003.1"/>
</dbReference>
<proteinExistence type="predicted"/>
<dbReference type="InterPro" id="IPR025187">
    <property type="entry name" value="DUF4112"/>
</dbReference>
<dbReference type="PANTHER" id="PTHR35519">
    <property type="entry name" value="MEMBRANE PROTEINS"/>
    <property type="match status" value="1"/>
</dbReference>
<feature type="transmembrane region" description="Helical" evidence="1">
    <location>
        <begin position="87"/>
        <end position="107"/>
    </location>
</feature>
<comment type="caution">
    <text evidence="2">The sequence shown here is derived from an EMBL/GenBank/DDBJ whole genome shotgun (WGS) entry which is preliminary data.</text>
</comment>
<protein>
    <submittedName>
        <fullName evidence="2">DUF4112 domain-containing protein</fullName>
    </submittedName>
</protein>
<organism evidence="2 3">
    <name type="scientific">Acinetobacter courvalinii</name>
    <dbReference type="NCBI Taxonomy" id="280147"/>
    <lineage>
        <taxon>Bacteria</taxon>
        <taxon>Pseudomonadati</taxon>
        <taxon>Pseudomonadota</taxon>
        <taxon>Gammaproteobacteria</taxon>
        <taxon>Moraxellales</taxon>
        <taxon>Moraxellaceae</taxon>
        <taxon>Acinetobacter</taxon>
    </lineage>
</organism>
<reference evidence="2" key="1">
    <citation type="submission" date="2022-09" db="EMBL/GenBank/DDBJ databases">
        <title>Intensive care unit water sources are persistently colonized with multi-drug resistant bacteria and are the site of extensive horizontal gene transfer of antibiotic resistance genes.</title>
        <authorList>
            <person name="Diorio-Toth L."/>
        </authorList>
    </citation>
    <scope>NUCLEOTIDE SEQUENCE</scope>
    <source>
        <strain evidence="2">GD04005</strain>
    </source>
</reference>
<dbReference type="AlphaFoldDB" id="A0AA42LF81"/>
<dbReference type="Proteomes" id="UP001159329">
    <property type="component" value="Unassembled WGS sequence"/>
</dbReference>
<dbReference type="Pfam" id="PF13430">
    <property type="entry name" value="DUF4112"/>
    <property type="match status" value="1"/>
</dbReference>
<evidence type="ECO:0000313" key="3">
    <source>
        <dbReference type="Proteomes" id="UP001159329"/>
    </source>
</evidence>
<keyword evidence="1" id="KW-0812">Transmembrane</keyword>
<dbReference type="PANTHER" id="PTHR35519:SF2">
    <property type="entry name" value="PH DOMAIN PROTEIN"/>
    <property type="match status" value="1"/>
</dbReference>
<keyword evidence="1" id="KW-0472">Membrane</keyword>
<evidence type="ECO:0000256" key="1">
    <source>
        <dbReference type="SAM" id="Phobius"/>
    </source>
</evidence>
<name>A0AA42LF81_9GAMM</name>
<gene>
    <name evidence="2" type="ORF">N7644_12610</name>
</gene>
<feature type="transmembrane region" description="Helical" evidence="1">
    <location>
        <begin position="46"/>
        <end position="67"/>
    </location>
</feature>
<accession>A0AA42LF81</accession>
<dbReference type="EMBL" id="JAOEEO010000003">
    <property type="protein sequence ID" value="MDH0564520.1"/>
    <property type="molecule type" value="Genomic_DNA"/>
</dbReference>
<keyword evidence="1" id="KW-1133">Transmembrane helix</keyword>
<sequence>MTDYPEQKKLTQQQAIAVERDLAKFANTMDSLVRIPFTKQGVGADAALSTIPFAGDIAGFILTLYAFKKAREVGVPQHKLKGVVKLAIMDMLVGFVPIVGTVFDVFIRPSRKTLEIVHEHIREEYQVYSDIHVVHPFLHESLEQKQKTSAFWRNPVVSWIWLRIPDLLGIAVVMLLVLAVWAGFSYLWQFYQSFHTR</sequence>
<evidence type="ECO:0000313" key="2">
    <source>
        <dbReference type="EMBL" id="MDH0564520.1"/>
    </source>
</evidence>
<feature type="transmembrane region" description="Helical" evidence="1">
    <location>
        <begin position="167"/>
        <end position="188"/>
    </location>
</feature>